<evidence type="ECO:0000256" key="5">
    <source>
        <dbReference type="ARBA" id="ARBA00023136"/>
    </source>
</evidence>
<evidence type="ECO:0000256" key="1">
    <source>
        <dbReference type="ARBA" id="ARBA00004141"/>
    </source>
</evidence>
<dbReference type="EMBL" id="CAJOBD010000153">
    <property type="protein sequence ID" value="CAF3596275.1"/>
    <property type="molecule type" value="Genomic_DNA"/>
</dbReference>
<dbReference type="InterPro" id="IPR000301">
    <property type="entry name" value="Tetraspanin_animals"/>
</dbReference>
<evidence type="ECO:0000313" key="15">
    <source>
        <dbReference type="Proteomes" id="UP000663854"/>
    </source>
</evidence>
<evidence type="ECO:0000313" key="13">
    <source>
        <dbReference type="EMBL" id="CAF3596275.1"/>
    </source>
</evidence>
<keyword evidence="6" id="KW-1015">Disulfide bond</keyword>
<comment type="caution">
    <text evidence="7">Lacks conserved residue(s) required for the propagation of feature annotation.</text>
</comment>
<comment type="caution">
    <text evidence="8">The sequence shown here is derived from an EMBL/GenBank/DDBJ whole genome shotgun (WGS) entry which is preliminary data.</text>
</comment>
<feature type="transmembrane region" description="Helical" evidence="7">
    <location>
        <begin position="41"/>
        <end position="67"/>
    </location>
</feature>
<comment type="subcellular location">
    <subcellularLocation>
        <location evidence="1 7">Membrane</location>
        <topology evidence="1 7">Multi-pass membrane protein</topology>
    </subcellularLocation>
</comment>
<evidence type="ECO:0000313" key="11">
    <source>
        <dbReference type="EMBL" id="CAF1120083.1"/>
    </source>
</evidence>
<dbReference type="CDD" id="cd03127">
    <property type="entry name" value="tetraspanin_LEL"/>
    <property type="match status" value="1"/>
</dbReference>
<dbReference type="EMBL" id="CAJNOL010000576">
    <property type="protein sequence ID" value="CAF1122314.1"/>
    <property type="molecule type" value="Genomic_DNA"/>
</dbReference>
<feature type="transmembrane region" description="Helical" evidence="7">
    <location>
        <begin position="74"/>
        <end position="98"/>
    </location>
</feature>
<dbReference type="GO" id="GO:0005886">
    <property type="term" value="C:plasma membrane"/>
    <property type="evidence" value="ECO:0007669"/>
    <property type="project" value="TreeGrafter"/>
</dbReference>
<keyword evidence="3 7" id="KW-0812">Transmembrane</keyword>
<dbReference type="InterPro" id="IPR018499">
    <property type="entry name" value="Tetraspanin/Peripherin"/>
</dbReference>
<evidence type="ECO:0000256" key="2">
    <source>
        <dbReference type="ARBA" id="ARBA00006840"/>
    </source>
</evidence>
<dbReference type="EMBL" id="CAJNOL010000570">
    <property type="protein sequence ID" value="CAF1120083.1"/>
    <property type="molecule type" value="Genomic_DNA"/>
</dbReference>
<dbReference type="Proteomes" id="UP000663854">
    <property type="component" value="Unassembled WGS sequence"/>
</dbReference>
<dbReference type="Proteomes" id="UP000663823">
    <property type="component" value="Unassembled WGS sequence"/>
</dbReference>
<evidence type="ECO:0000313" key="14">
    <source>
        <dbReference type="EMBL" id="CAF3738278.1"/>
    </source>
</evidence>
<evidence type="ECO:0000313" key="12">
    <source>
        <dbReference type="EMBL" id="CAF1122314.1"/>
    </source>
</evidence>
<comment type="similarity">
    <text evidence="2 7">Belongs to the tetraspanin (TM4SF) family.</text>
</comment>
<dbReference type="PANTHER" id="PTHR19282:SF544">
    <property type="entry name" value="TETRASPANIN"/>
    <property type="match status" value="1"/>
</dbReference>
<dbReference type="Proteomes" id="UP000663882">
    <property type="component" value="Unassembled WGS sequence"/>
</dbReference>
<keyword evidence="5 7" id="KW-0472">Membrane</keyword>
<feature type="transmembrane region" description="Helical" evidence="7">
    <location>
        <begin position="184"/>
        <end position="205"/>
    </location>
</feature>
<accession>A0A814EFD9</accession>
<name>A0A814EFD9_9BILA</name>
<feature type="disulfide bond" evidence="6">
    <location>
        <begin position="139"/>
        <end position="158"/>
    </location>
</feature>
<organism evidence="8 15">
    <name type="scientific">Rotaria sordida</name>
    <dbReference type="NCBI Taxonomy" id="392033"/>
    <lineage>
        <taxon>Eukaryota</taxon>
        <taxon>Metazoa</taxon>
        <taxon>Spiralia</taxon>
        <taxon>Gnathifera</taxon>
        <taxon>Rotifera</taxon>
        <taxon>Eurotatoria</taxon>
        <taxon>Bdelloidea</taxon>
        <taxon>Philodinida</taxon>
        <taxon>Philodinidae</taxon>
        <taxon>Rotaria</taxon>
    </lineage>
</organism>
<gene>
    <name evidence="13" type="ORF">JBS370_LOCUS3553</name>
    <name evidence="11" type="ORF">JXQ802_LOCUS20153</name>
    <name evidence="12" type="ORF">JXQ802_LOCUS20268</name>
    <name evidence="14" type="ORF">OTI717_LOCUS14860</name>
    <name evidence="8" type="ORF">PYM288_LOCUS12919</name>
    <name evidence="10" type="ORF">RFH988_LOCUS15820</name>
    <name evidence="9" type="ORF">ZHD862_LOCUS11425</name>
</gene>
<evidence type="ECO:0000256" key="3">
    <source>
        <dbReference type="ARBA" id="ARBA00022692"/>
    </source>
</evidence>
<dbReference type="Gene3D" id="1.10.1450.10">
    <property type="entry name" value="Tetraspanin"/>
    <property type="match status" value="1"/>
</dbReference>
<dbReference type="Proteomes" id="UP000663836">
    <property type="component" value="Unassembled WGS sequence"/>
</dbReference>
<evidence type="ECO:0000313" key="16">
    <source>
        <dbReference type="Proteomes" id="UP000663870"/>
    </source>
</evidence>
<evidence type="ECO:0000256" key="4">
    <source>
        <dbReference type="ARBA" id="ARBA00022989"/>
    </source>
</evidence>
<dbReference type="EMBL" id="CAJNOO010000785">
    <property type="protein sequence ID" value="CAF1033126.1"/>
    <property type="molecule type" value="Genomic_DNA"/>
</dbReference>
<dbReference type="PANTHER" id="PTHR19282">
    <property type="entry name" value="TETRASPANIN"/>
    <property type="match status" value="1"/>
</dbReference>
<dbReference type="EMBL" id="CAJNOH010000249">
    <property type="protein sequence ID" value="CAF0967215.1"/>
    <property type="molecule type" value="Genomic_DNA"/>
</dbReference>
<dbReference type="SUPFAM" id="SSF48652">
    <property type="entry name" value="Tetraspanin"/>
    <property type="match status" value="1"/>
</dbReference>
<dbReference type="PRINTS" id="PR00259">
    <property type="entry name" value="TMFOUR"/>
</dbReference>
<evidence type="ECO:0000256" key="7">
    <source>
        <dbReference type="RuleBase" id="RU361218"/>
    </source>
</evidence>
<protein>
    <recommendedName>
        <fullName evidence="7">Tetraspanin</fullName>
    </recommendedName>
</protein>
<dbReference type="EMBL" id="CAJNOT010000430">
    <property type="protein sequence ID" value="CAF0979387.1"/>
    <property type="molecule type" value="Genomic_DNA"/>
</dbReference>
<dbReference type="PIRSF" id="PIRSF002419">
    <property type="entry name" value="Tetraspanin"/>
    <property type="match status" value="1"/>
</dbReference>
<evidence type="ECO:0000256" key="6">
    <source>
        <dbReference type="PIRSR" id="PIRSR002419-1"/>
    </source>
</evidence>
<dbReference type="InterPro" id="IPR008952">
    <property type="entry name" value="Tetraspanin_EC2_sf"/>
</dbReference>
<reference evidence="8" key="1">
    <citation type="submission" date="2021-02" db="EMBL/GenBank/DDBJ databases">
        <authorList>
            <person name="Nowell W R."/>
        </authorList>
    </citation>
    <scope>NUCLEOTIDE SEQUENCE</scope>
</reference>
<dbReference type="OrthoDB" id="438211at2759"/>
<dbReference type="AlphaFoldDB" id="A0A814EFD9"/>
<evidence type="ECO:0000313" key="10">
    <source>
        <dbReference type="EMBL" id="CAF1033126.1"/>
    </source>
</evidence>
<keyword evidence="4 7" id="KW-1133">Transmembrane helix</keyword>
<sequence>MFFVLVGLALIGLGIYVKIDNKFATVLSKFAEVSNFEGQSLGFLAFVLIGGGIFTLVIAVSGCLGSLWHNRCLLYFYAIILGILMTIELVGFILAFAYKGKLEDVYKKSLTTVFTNALVKNDTKVLNAFHDMENSLKCCGANGKKDYTESGRDAPSWCYQYQQGCSTIIIDILQKNLPIIGGSLGAVLLLEIMGFIAAIVLAVALKHAPDDTYSSSPGEVISYVVPGRRRNYYKL</sequence>
<proteinExistence type="inferred from homology"/>
<dbReference type="Proteomes" id="UP000663870">
    <property type="component" value="Unassembled WGS sequence"/>
</dbReference>
<keyword evidence="16" id="KW-1185">Reference proteome</keyword>
<dbReference type="EMBL" id="CAJOAX010001697">
    <property type="protein sequence ID" value="CAF3738278.1"/>
    <property type="molecule type" value="Genomic_DNA"/>
</dbReference>
<dbReference type="Proteomes" id="UP000663864">
    <property type="component" value="Unassembled WGS sequence"/>
</dbReference>
<dbReference type="Pfam" id="PF00335">
    <property type="entry name" value="Tetraspanin"/>
    <property type="match status" value="1"/>
</dbReference>
<evidence type="ECO:0000313" key="8">
    <source>
        <dbReference type="EMBL" id="CAF0967215.1"/>
    </source>
</evidence>
<evidence type="ECO:0000313" key="9">
    <source>
        <dbReference type="EMBL" id="CAF0979387.1"/>
    </source>
</evidence>